<evidence type="ECO:0000313" key="1">
    <source>
        <dbReference type="EMBL" id="SCB94642.1"/>
    </source>
</evidence>
<dbReference type="OrthoDB" id="2149744at2"/>
<accession>A0A1C4AIZ5</accession>
<dbReference type="Proteomes" id="UP000199268">
    <property type="component" value="Unassembled WGS sequence"/>
</dbReference>
<reference evidence="2" key="1">
    <citation type="submission" date="2016-08" db="EMBL/GenBank/DDBJ databases">
        <authorList>
            <person name="Varghese N."/>
            <person name="Submissions Spin"/>
        </authorList>
    </citation>
    <scope>NUCLEOTIDE SEQUENCE [LARGE SCALE GENOMIC DNA]</scope>
    <source>
        <strain evidence="2">R-53094</strain>
    </source>
</reference>
<protein>
    <submittedName>
        <fullName evidence="1">Uncharacterized protein</fullName>
    </submittedName>
</protein>
<keyword evidence="2" id="KW-1185">Reference proteome</keyword>
<dbReference type="EMBL" id="FMAO01000005">
    <property type="protein sequence ID" value="SCB94642.1"/>
    <property type="molecule type" value="Genomic_DNA"/>
</dbReference>
<sequence length="100" mass="11662">MANEPITSDSHQQLMLDFSVAGPQIGEKNITLPDGILVRDESGDETSYSHWEVIHRADETYWSPLDGDRKTLYDITDYKIQNKRDNQWLTVAEWFNLDKF</sequence>
<organism evidence="1 2">
    <name type="scientific">Weissella bombi</name>
    <dbReference type="NCBI Taxonomy" id="1505725"/>
    <lineage>
        <taxon>Bacteria</taxon>
        <taxon>Bacillati</taxon>
        <taxon>Bacillota</taxon>
        <taxon>Bacilli</taxon>
        <taxon>Lactobacillales</taxon>
        <taxon>Lactobacillaceae</taxon>
        <taxon>Weissella</taxon>
    </lineage>
</organism>
<dbReference type="AlphaFoldDB" id="A0A1C4AIZ5"/>
<proteinExistence type="predicted"/>
<dbReference type="RefSeq" id="WP_092462457.1">
    <property type="nucleotide sequence ID" value="NZ_BJEE01000005.1"/>
</dbReference>
<name>A0A1C4AIZ5_9LACO</name>
<evidence type="ECO:0000313" key="2">
    <source>
        <dbReference type="Proteomes" id="UP000199268"/>
    </source>
</evidence>
<gene>
    <name evidence="1" type="ORF">GA0061074_105116</name>
</gene>